<dbReference type="EMBL" id="CATOUU010000793">
    <property type="protein sequence ID" value="CAI9949049.1"/>
    <property type="molecule type" value="Genomic_DNA"/>
</dbReference>
<feature type="compositionally biased region" description="Polar residues" evidence="2">
    <location>
        <begin position="1333"/>
        <end position="1358"/>
    </location>
</feature>
<keyword evidence="5" id="KW-1185">Reference proteome</keyword>
<feature type="compositionally biased region" description="Low complexity" evidence="2">
    <location>
        <begin position="739"/>
        <end position="749"/>
    </location>
</feature>
<feature type="compositionally biased region" description="Polar residues" evidence="2">
    <location>
        <begin position="1390"/>
        <end position="1420"/>
    </location>
</feature>
<feature type="compositionally biased region" description="Basic and acidic residues" evidence="2">
    <location>
        <begin position="703"/>
        <end position="721"/>
    </location>
</feature>
<feature type="region of interest" description="Disordered" evidence="2">
    <location>
        <begin position="1000"/>
        <end position="1021"/>
    </location>
</feature>
<gene>
    <name evidence="3" type="ORF">HINF_LOCUS36694</name>
    <name evidence="4" type="ORF">HINF_LOCUS41079</name>
</gene>
<reference evidence="4 5" key="2">
    <citation type="submission" date="2024-07" db="EMBL/GenBank/DDBJ databases">
        <authorList>
            <person name="Akdeniz Z."/>
        </authorList>
    </citation>
    <scope>NUCLEOTIDE SEQUENCE [LARGE SCALE GENOMIC DNA]</scope>
</reference>
<feature type="compositionally biased region" description="Polar residues" evidence="2">
    <location>
        <begin position="683"/>
        <end position="698"/>
    </location>
</feature>
<proteinExistence type="predicted"/>
<feature type="region of interest" description="Disordered" evidence="2">
    <location>
        <begin position="877"/>
        <end position="920"/>
    </location>
</feature>
<organism evidence="3">
    <name type="scientific">Hexamita inflata</name>
    <dbReference type="NCBI Taxonomy" id="28002"/>
    <lineage>
        <taxon>Eukaryota</taxon>
        <taxon>Metamonada</taxon>
        <taxon>Diplomonadida</taxon>
        <taxon>Hexamitidae</taxon>
        <taxon>Hexamitinae</taxon>
        <taxon>Hexamita</taxon>
    </lineage>
</organism>
<feature type="compositionally biased region" description="Polar residues" evidence="2">
    <location>
        <begin position="1288"/>
        <end position="1305"/>
    </location>
</feature>
<feature type="region of interest" description="Disordered" evidence="2">
    <location>
        <begin position="674"/>
        <end position="814"/>
    </location>
</feature>
<evidence type="ECO:0000256" key="2">
    <source>
        <dbReference type="SAM" id="MobiDB-lite"/>
    </source>
</evidence>
<feature type="region of interest" description="Disordered" evidence="2">
    <location>
        <begin position="1288"/>
        <end position="1421"/>
    </location>
</feature>
<sequence>MRHVAQKLENQIIDRSKSSIDFQAARTKLLADNQIFKRRVKDKIDIVPLFIDYNSTNNISIAEQSAKDPMQSLHEINCEIQKILLKSEFDPLLNDDPDEQLEHLNLQLLKDIRDFDQQTAISQKTIGGLTYSVLGDVNNGSQEVVHIQKPIAMSDLDVFCDAFQAVIDFLALNKQNDNICKTLDSLKAYFMYKISKKSSVDLALQDAVRELDNKCAILEQQNTVLLQKQNEDNEKIERLEYFNNTLTEQLTRNKIFLSQQEEKNNYYVQQINKLRKQLELQQQMNTSDKVVIEDFKIRYKRVQESQNKQKKQIENAHNKYLDTEARLHQEEQANSRYRNINKELEYQIESSTKQITDMQNELIALKETHNAEMEKIVLYEREAQKNSIQDLPGNEIIGIAAQTILKLSLSSANELVDLGVSGSDLQSLLQVIKCIDDSQTIAQFMSKVKQEMTIIQPVEMLQKRVQTDMTVQNIDNLQQNNKKLTQKMKKLEELDQKQITTIIEEDEKPIKKHDTSLFNDLNQIATSLDNEIIYQQSPKDSRSTSVRESTQLPQLQLFSNIQQQDQGFSAQQAFADRMQQIQVQKSVRGSSEIKYGGITFDLQQVEKQDPNQKATDKIIQVSVPQTTHNVQTFDVDLYDKLIQVGSTILDYQDQSIQTNEVDKILNVRNRSDSHQIKLKDAESSSSSVLIQQNGTHNTFELVDEPKKSDSIKNEQSDKLEELDIMQPKKSKKSSDHKSSSVSKQSLFSKDQSLPKKTTKPERRKSVVGVSKTSKPPATKIRQSVSNEKIIEKTETTKEEEPTAQNVQETKTEQSEINVPLFSGQQVNFNYLDQNYVNEERQLETLKQSKKKAKLVNNTAQTDPEEIIEYNDIDVQTEGNEDNATPIHVTQSNNSDTQKSSRKAPSAKSQLLPSNPPRPPQIVLPQVIKAEQIQVKELPEQYQKLYQVQPTPRHLLDQKPGDDSRPKNLLKYTSIYYVANTSQQIIVSQNVQSIQDQSIQTNQIQSSNTSSNTTTTTENQVTQTIQSQEQSLQSQQVSIQTNNVETQQIQQQQQQVPLQQQVPQQQLQTQQKQESQKKVEPNNDEKQISEEMKIRLLENELKIQLQNQQEGINANNLIEKQNNMLQVQLLDLAKTKDQIEFEKMKMKQKFDEISANYQESTLLVEQLKQNVLELNDVIKNHEIELFTIRTENSRTKHYSNKETQCDEPIIVQKIDNLNIHQKFDQMIGKQQDEKAETKTETEIKDQITLNQNSQSKELIKMELAANQSEEQFHQSKQLLEIPLIKENSNLKKNAKSRSTSVSSNKQKNNKLDKINQEIINKNNEKSEQNKVLKSETNQTQTQIVESIKQNSKEVSQSSTDIKRRSKSQIESMEKLSIQGQALINSEKRRSSSTNNIKTQKLSRKPSQSAKSEQNSQQNNSPIDLLKSAEISEPKHADQREISVNEKIMESKNVMNKYKEKRVIESSNITMRLNSEQQIDDNRDAVSTMLQQRAIQQPKETKIDQMINTQSKLLEMGDSLFNIQQFKTTKQLTAKYINQQANQQTSKFTFLNPIVGKQQRDTFLNIQKQSVVLKTTVLRQQNKQEIQESELKQILQQANKLESKSEFDILLHPLLTKNHNNSPIMEKVYNMHLTLFSEYKSQFNLVQDFESSDFSIQSISQSMKAQYGLQLIEENGQKSFICIPCLLKDVNLQKLLTAQQLDEEMKPTNLSLQTYLYIKLRQQLKGEEGRPINAVIPDISDQISLINFASISRCFINRRPIIVQLIEQLSQPLQFVEYNSIRYYKIKAQLRSLPWLLKTLRVIYQFAQQKSQSQYILTGQSKENILITESQQEMQDVNYSFSQITGKISYETLPYIVLHFATQKYSNTLASVFLQQLVANVVYWSFLNVEVKMFSQFLFYDQFSYDTRDLFQIWLLIRNYFNLDKQKAESLQTRQIVADQIDQLKVSRDQLVDLTRQLFQGFSQERFHTLLSVLLCLSKEVQMEKCVPLIFNSYLNYRAVLHRILLNFKALSIDEFKQVTNKLGIKLSQFQLFEHFCSLIQQKEKYSEKELVQLQLQQNHLIEWATAQQLARFVKINEQLIPQIDLTFKNQFIDGFQLLRKGIEHVISICLTRKNVQKEIYLVQNKMNVIKTDLSINNFLQMRKNVFLLIEDVIRMCDEAALEGILGKLCEVNGNLLIEWKEDVIE</sequence>
<feature type="compositionally biased region" description="Basic and acidic residues" evidence="2">
    <location>
        <begin position="1321"/>
        <end position="1332"/>
    </location>
</feature>
<feature type="coiled-coil region" evidence="1">
    <location>
        <begin position="257"/>
        <end position="375"/>
    </location>
</feature>
<dbReference type="Proteomes" id="UP001642409">
    <property type="component" value="Unassembled WGS sequence"/>
</dbReference>
<feature type="compositionally biased region" description="Polar residues" evidence="2">
    <location>
        <begin position="770"/>
        <end position="786"/>
    </location>
</feature>
<feature type="region of interest" description="Disordered" evidence="2">
    <location>
        <begin position="1065"/>
        <end position="1086"/>
    </location>
</feature>
<feature type="compositionally biased region" description="Basic and acidic residues" evidence="2">
    <location>
        <begin position="1073"/>
        <end position="1086"/>
    </location>
</feature>
<reference evidence="3" key="1">
    <citation type="submission" date="2023-06" db="EMBL/GenBank/DDBJ databases">
        <authorList>
            <person name="Kurt Z."/>
        </authorList>
    </citation>
    <scope>NUCLEOTIDE SEQUENCE</scope>
</reference>
<feature type="compositionally biased region" description="Basic and acidic residues" evidence="2">
    <location>
        <begin position="788"/>
        <end position="800"/>
    </location>
</feature>
<evidence type="ECO:0000313" key="4">
    <source>
        <dbReference type="EMBL" id="CAL6045491.1"/>
    </source>
</evidence>
<evidence type="ECO:0000256" key="1">
    <source>
        <dbReference type="SAM" id="Coils"/>
    </source>
</evidence>
<name>A0AA86PZ49_9EUKA</name>
<evidence type="ECO:0000313" key="3">
    <source>
        <dbReference type="EMBL" id="CAI9949049.1"/>
    </source>
</evidence>
<feature type="coiled-coil region" evidence="1">
    <location>
        <begin position="467"/>
        <end position="497"/>
    </location>
</feature>
<evidence type="ECO:0000313" key="5">
    <source>
        <dbReference type="Proteomes" id="UP001642409"/>
    </source>
</evidence>
<keyword evidence="1" id="KW-0175">Coiled coil</keyword>
<comment type="caution">
    <text evidence="3">The sequence shown here is derived from an EMBL/GenBank/DDBJ whole genome shotgun (WGS) entry which is preliminary data.</text>
</comment>
<accession>A0AA86PZ49</accession>
<feature type="compositionally biased region" description="Polar residues" evidence="2">
    <location>
        <begin position="887"/>
        <end position="897"/>
    </location>
</feature>
<protein>
    <submittedName>
        <fullName evidence="3">Uncharacterized protein</fullName>
    </submittedName>
</protein>
<dbReference type="EMBL" id="CAXDID020000164">
    <property type="protein sequence ID" value="CAL6045491.1"/>
    <property type="molecule type" value="Genomic_DNA"/>
</dbReference>